<dbReference type="InterPro" id="IPR016024">
    <property type="entry name" value="ARM-type_fold"/>
</dbReference>
<evidence type="ECO:0000256" key="6">
    <source>
        <dbReference type="ARBA" id="ARBA00023002"/>
    </source>
</evidence>
<dbReference type="InterPro" id="IPR017900">
    <property type="entry name" value="4Fe4S_Fe_S_CS"/>
</dbReference>
<dbReference type="Gene3D" id="1.25.10.10">
    <property type="entry name" value="Leucine-rich Repeat Variant"/>
    <property type="match status" value="1"/>
</dbReference>
<dbReference type="SUPFAM" id="SSF46548">
    <property type="entry name" value="alpha-helical ferredoxin"/>
    <property type="match status" value="1"/>
</dbReference>
<evidence type="ECO:0000256" key="1">
    <source>
        <dbReference type="ARBA" id="ARBA00022485"/>
    </source>
</evidence>
<comment type="caution">
    <text evidence="10">The sequence shown here is derived from an EMBL/GenBank/DDBJ whole genome shotgun (WGS) entry which is preliminary data.</text>
</comment>
<keyword evidence="7" id="KW-0408">Iron</keyword>
<evidence type="ECO:0000256" key="3">
    <source>
        <dbReference type="ARBA" id="ARBA00022694"/>
    </source>
</evidence>
<dbReference type="InterPro" id="IPR021133">
    <property type="entry name" value="HEAT_type_2"/>
</dbReference>
<evidence type="ECO:0000256" key="8">
    <source>
        <dbReference type="ARBA" id="ARBA00023014"/>
    </source>
</evidence>
<dbReference type="GO" id="GO:0052693">
    <property type="term" value="F:epoxyqueuosine reductase activity"/>
    <property type="evidence" value="ECO:0007669"/>
    <property type="project" value="TreeGrafter"/>
</dbReference>
<dbReference type="InterPro" id="IPR004453">
    <property type="entry name" value="QueG"/>
</dbReference>
<feature type="domain" description="4Fe-4S ferredoxin-type" evidence="9">
    <location>
        <begin position="177"/>
        <end position="209"/>
    </location>
</feature>
<proteinExistence type="predicted"/>
<dbReference type="PROSITE" id="PS50077">
    <property type="entry name" value="HEAT_REPEAT"/>
    <property type="match status" value="1"/>
</dbReference>
<evidence type="ECO:0000313" key="10">
    <source>
        <dbReference type="EMBL" id="OGC82281.1"/>
    </source>
</evidence>
<organism evidence="10 11">
    <name type="scientific">Candidatus Abawacabacteria bacterium RBG_16_42_10</name>
    <dbReference type="NCBI Taxonomy" id="1817814"/>
    <lineage>
        <taxon>Bacteria</taxon>
        <taxon>Candidatus Abawacaibacteriota</taxon>
    </lineage>
</organism>
<dbReference type="AlphaFoldDB" id="A0A1F4XKP5"/>
<name>A0A1F4XKP5_9BACT</name>
<dbReference type="PANTHER" id="PTHR30002:SF4">
    <property type="entry name" value="EPOXYQUEUOSINE REDUCTASE"/>
    <property type="match status" value="1"/>
</dbReference>
<evidence type="ECO:0000313" key="11">
    <source>
        <dbReference type="Proteomes" id="UP000177614"/>
    </source>
</evidence>
<gene>
    <name evidence="10" type="ORF">A2V81_01970</name>
</gene>
<keyword evidence="1" id="KW-0004">4Fe-4S</keyword>
<reference evidence="10 11" key="1">
    <citation type="journal article" date="2016" name="Nat. Commun.">
        <title>Thousands of microbial genomes shed light on interconnected biogeochemical processes in an aquifer system.</title>
        <authorList>
            <person name="Anantharaman K."/>
            <person name="Brown C.T."/>
            <person name="Hug L.A."/>
            <person name="Sharon I."/>
            <person name="Castelle C.J."/>
            <person name="Probst A.J."/>
            <person name="Thomas B.C."/>
            <person name="Singh A."/>
            <person name="Wilkins M.J."/>
            <person name="Karaoz U."/>
            <person name="Brodie E.L."/>
            <person name="Williams K.H."/>
            <person name="Hubbard S.S."/>
            <person name="Banfield J.F."/>
        </authorList>
    </citation>
    <scope>NUCLEOTIDE SEQUENCE [LARGE SCALE GENOMIC DNA]</scope>
</reference>
<dbReference type="InterPro" id="IPR013542">
    <property type="entry name" value="QueG_DUF1730"/>
</dbReference>
<keyword evidence="3" id="KW-0819">tRNA processing</keyword>
<keyword evidence="2" id="KW-0963">Cytoplasm</keyword>
<dbReference type="PANTHER" id="PTHR30002">
    <property type="entry name" value="EPOXYQUEUOSINE REDUCTASE"/>
    <property type="match status" value="1"/>
</dbReference>
<sequence>MHFDVSVHKIIHKLAYEQSFDLIRISKASVLQKDKEFYLQWLKNGEQGEMAYLDRDPERRYNPAKILPGVKSIIIAGLNYGEKPTKISDNTKVNIARYAKNKPDYHKVFEKKLSTFSESLTQNFSKINAKFYVDYGPLMERPYAAASSMGFIGKNTTLITPQFGSWVLLGEILTTLEIPEETPQKHGSCGSCRKCLDICPTKALKSAYDLDSRLCISYLTIENKGPIPVKLRKQIGTWLFGCDLCQEVCPHNVRAQAYVPQKWQDITIEPDLKNSMYLSSIAFLKKILTIKSEQEFKIFFKNTPFLRAKRVGLIRNACIVAGNLGNRELLPYLENLTNDESELIREHAAWAIDELKKPLHGRNSPPIVQ</sequence>
<evidence type="ECO:0000259" key="9">
    <source>
        <dbReference type="PROSITE" id="PS51379"/>
    </source>
</evidence>
<dbReference type="NCBIfam" id="TIGR00276">
    <property type="entry name" value="tRNA epoxyqueuosine(34) reductase QueG"/>
    <property type="match status" value="1"/>
</dbReference>
<dbReference type="GO" id="GO:0046872">
    <property type="term" value="F:metal ion binding"/>
    <property type="evidence" value="ECO:0007669"/>
    <property type="project" value="UniProtKB-KW"/>
</dbReference>
<dbReference type="PROSITE" id="PS51379">
    <property type="entry name" value="4FE4S_FER_2"/>
    <property type="match status" value="1"/>
</dbReference>
<dbReference type="EMBL" id="MEWR01000008">
    <property type="protein sequence ID" value="OGC82281.1"/>
    <property type="molecule type" value="Genomic_DNA"/>
</dbReference>
<dbReference type="STRING" id="1817814.A2V81_01970"/>
<dbReference type="Gene3D" id="3.30.70.20">
    <property type="match status" value="1"/>
</dbReference>
<dbReference type="InterPro" id="IPR011989">
    <property type="entry name" value="ARM-like"/>
</dbReference>
<keyword evidence="5" id="KW-0671">Queuosine biosynthesis</keyword>
<keyword evidence="4" id="KW-0479">Metal-binding</keyword>
<protein>
    <submittedName>
        <fullName evidence="10">tRNA epoxyqueuosine(34) reductase QueG</fullName>
    </submittedName>
</protein>
<dbReference type="Proteomes" id="UP000177614">
    <property type="component" value="Unassembled WGS sequence"/>
</dbReference>
<evidence type="ECO:0000256" key="2">
    <source>
        <dbReference type="ARBA" id="ARBA00022490"/>
    </source>
</evidence>
<evidence type="ECO:0000256" key="5">
    <source>
        <dbReference type="ARBA" id="ARBA00022785"/>
    </source>
</evidence>
<dbReference type="SUPFAM" id="SSF48371">
    <property type="entry name" value="ARM repeat"/>
    <property type="match status" value="1"/>
</dbReference>
<dbReference type="Pfam" id="PF13484">
    <property type="entry name" value="Fer4_16"/>
    <property type="match status" value="1"/>
</dbReference>
<keyword evidence="6" id="KW-0560">Oxidoreductase</keyword>
<dbReference type="InterPro" id="IPR017896">
    <property type="entry name" value="4Fe4S_Fe-S-bd"/>
</dbReference>
<dbReference type="Pfam" id="PF08331">
    <property type="entry name" value="QueG_DUF1730"/>
    <property type="match status" value="1"/>
</dbReference>
<dbReference type="GO" id="GO:0051539">
    <property type="term" value="F:4 iron, 4 sulfur cluster binding"/>
    <property type="evidence" value="ECO:0007669"/>
    <property type="project" value="UniProtKB-KW"/>
</dbReference>
<dbReference type="PROSITE" id="PS00198">
    <property type="entry name" value="4FE4S_FER_1"/>
    <property type="match status" value="1"/>
</dbReference>
<accession>A0A1F4XKP5</accession>
<evidence type="ECO:0000256" key="7">
    <source>
        <dbReference type="ARBA" id="ARBA00023004"/>
    </source>
</evidence>
<evidence type="ECO:0000256" key="4">
    <source>
        <dbReference type="ARBA" id="ARBA00022723"/>
    </source>
</evidence>
<keyword evidence="8" id="KW-0411">Iron-sulfur</keyword>
<dbReference type="GO" id="GO:0008616">
    <property type="term" value="P:tRNA queuosine(34) biosynthetic process"/>
    <property type="evidence" value="ECO:0007669"/>
    <property type="project" value="UniProtKB-KW"/>
</dbReference>